<dbReference type="AlphaFoldDB" id="A0A6J6CFT4"/>
<dbReference type="EMBL" id="CAEZTC010000007">
    <property type="protein sequence ID" value="CAB4550291.1"/>
    <property type="molecule type" value="Genomic_DNA"/>
</dbReference>
<organism evidence="3">
    <name type="scientific">freshwater metagenome</name>
    <dbReference type="NCBI Taxonomy" id="449393"/>
    <lineage>
        <taxon>unclassified sequences</taxon>
        <taxon>metagenomes</taxon>
        <taxon>ecological metagenomes</taxon>
    </lineage>
</organism>
<dbReference type="EMBL" id="CAEZWE010000001">
    <property type="protein sequence ID" value="CAB4640815.1"/>
    <property type="molecule type" value="Genomic_DNA"/>
</dbReference>
<dbReference type="InterPro" id="IPR036271">
    <property type="entry name" value="Tet_transcr_reg_TetR-rel_C_sf"/>
</dbReference>
<dbReference type="EMBL" id="CAEZTQ010000003">
    <property type="protein sequence ID" value="CAB4563082.1"/>
    <property type="molecule type" value="Genomic_DNA"/>
</dbReference>
<accession>A0A6J6CFT4</accession>
<dbReference type="PROSITE" id="PS50977">
    <property type="entry name" value="HTH_TETR_2"/>
    <property type="match status" value="1"/>
</dbReference>
<evidence type="ECO:0000313" key="3">
    <source>
        <dbReference type="EMBL" id="CAB4550291.1"/>
    </source>
</evidence>
<evidence type="ECO:0000259" key="2">
    <source>
        <dbReference type="PROSITE" id="PS50977"/>
    </source>
</evidence>
<keyword evidence="1" id="KW-0238">DNA-binding</keyword>
<dbReference type="Gene3D" id="1.10.357.10">
    <property type="entry name" value="Tetracycline Repressor, domain 2"/>
    <property type="match status" value="1"/>
</dbReference>
<dbReference type="PRINTS" id="PR00455">
    <property type="entry name" value="HTHTETR"/>
</dbReference>
<evidence type="ECO:0000313" key="5">
    <source>
        <dbReference type="EMBL" id="CAB4640815.1"/>
    </source>
</evidence>
<proteinExistence type="predicted"/>
<dbReference type="SUPFAM" id="SSF48498">
    <property type="entry name" value="Tetracyclin repressor-like, C-terminal domain"/>
    <property type="match status" value="1"/>
</dbReference>
<evidence type="ECO:0000313" key="4">
    <source>
        <dbReference type="EMBL" id="CAB4563082.1"/>
    </source>
</evidence>
<protein>
    <submittedName>
        <fullName evidence="3">Unannotated protein</fullName>
    </submittedName>
</protein>
<evidence type="ECO:0000256" key="1">
    <source>
        <dbReference type="ARBA" id="ARBA00023125"/>
    </source>
</evidence>
<dbReference type="GO" id="GO:0003677">
    <property type="term" value="F:DNA binding"/>
    <property type="evidence" value="ECO:0007669"/>
    <property type="project" value="UniProtKB-KW"/>
</dbReference>
<dbReference type="InterPro" id="IPR001647">
    <property type="entry name" value="HTH_TetR"/>
</dbReference>
<name>A0A6J6CFT4_9ZZZZ</name>
<feature type="domain" description="HTH tetR-type" evidence="2">
    <location>
        <begin position="13"/>
        <end position="73"/>
    </location>
</feature>
<dbReference type="Pfam" id="PF00440">
    <property type="entry name" value="TetR_N"/>
    <property type="match status" value="1"/>
</dbReference>
<gene>
    <name evidence="3" type="ORF">UFOPK1572_00118</name>
    <name evidence="4" type="ORF">UFOPK1704_00047</name>
    <name evidence="5" type="ORF">UFOPK2169_00054</name>
</gene>
<reference evidence="3" key="1">
    <citation type="submission" date="2020-05" db="EMBL/GenBank/DDBJ databases">
        <authorList>
            <person name="Chiriac C."/>
            <person name="Salcher M."/>
            <person name="Ghai R."/>
            <person name="Kavagutti S V."/>
        </authorList>
    </citation>
    <scope>NUCLEOTIDE SEQUENCE</scope>
</reference>
<dbReference type="SUPFAM" id="SSF46689">
    <property type="entry name" value="Homeodomain-like"/>
    <property type="match status" value="1"/>
</dbReference>
<sequence>MVAQPQAKRADGRETVRLLMIAAEEELSESGSAKFNLARVLLKTGISKSSAYHHFGSRDGLIAAVEAQHLLAEVRQSNTLMRSFVESAEDPQLTLAMLHLLTTEAGGATGFRSRVRRASTIVDAQSNPAMAEMIRDAQRELISYLTETLQIAVDKGLMNPRAPLEGIAHWFVSIIFGRLLVDITDDPHAQQVWQEAVIESMKGLLVPNLGNSDT</sequence>
<dbReference type="InterPro" id="IPR009057">
    <property type="entry name" value="Homeodomain-like_sf"/>
</dbReference>